<dbReference type="InterPro" id="IPR006050">
    <property type="entry name" value="DNA_photolyase_N"/>
</dbReference>
<dbReference type="GO" id="GO:0071949">
    <property type="term" value="F:FAD binding"/>
    <property type="evidence" value="ECO:0007669"/>
    <property type="project" value="TreeGrafter"/>
</dbReference>
<feature type="region of interest" description="Disordered" evidence="2">
    <location>
        <begin position="227"/>
        <end position="247"/>
    </location>
</feature>
<dbReference type="InterPro" id="IPR002081">
    <property type="entry name" value="Cryptochrome/DNA_photolyase_1"/>
</dbReference>
<gene>
    <name evidence="4" type="ORF">BU14_1601s0001</name>
</gene>
<keyword evidence="5" id="KW-1185">Reference proteome</keyword>
<dbReference type="Gene3D" id="1.25.40.80">
    <property type="match status" value="1"/>
</dbReference>
<dbReference type="PROSITE" id="PS51645">
    <property type="entry name" value="PHR_CRY_ALPHA_BETA"/>
    <property type="match status" value="1"/>
</dbReference>
<dbReference type="Gene3D" id="3.40.50.620">
    <property type="entry name" value="HUPs"/>
    <property type="match status" value="1"/>
</dbReference>
<evidence type="ECO:0000259" key="3">
    <source>
        <dbReference type="PROSITE" id="PS51645"/>
    </source>
</evidence>
<dbReference type="Proteomes" id="UP000218209">
    <property type="component" value="Unassembled WGS sequence"/>
</dbReference>
<accession>A0A1X6NL62</accession>
<protein>
    <recommendedName>
        <fullName evidence="3">Photolyase/cryptochrome alpha/beta domain-containing protein</fullName>
    </recommendedName>
</protein>
<evidence type="ECO:0000256" key="2">
    <source>
        <dbReference type="SAM" id="MobiDB-lite"/>
    </source>
</evidence>
<dbReference type="GO" id="GO:0003677">
    <property type="term" value="F:DNA binding"/>
    <property type="evidence" value="ECO:0007669"/>
    <property type="project" value="TreeGrafter"/>
</dbReference>
<dbReference type="InterPro" id="IPR036134">
    <property type="entry name" value="Crypto/Photolyase_FAD-like_sf"/>
</dbReference>
<dbReference type="InterPro" id="IPR014729">
    <property type="entry name" value="Rossmann-like_a/b/a_fold"/>
</dbReference>
<dbReference type="AlphaFoldDB" id="A0A1X6NL62"/>
<evidence type="ECO:0000256" key="1">
    <source>
        <dbReference type="ARBA" id="ARBA00005862"/>
    </source>
</evidence>
<dbReference type="GO" id="GO:0003904">
    <property type="term" value="F:deoxyribodipyrimidine photo-lyase activity"/>
    <property type="evidence" value="ECO:0007669"/>
    <property type="project" value="TreeGrafter"/>
</dbReference>
<feature type="domain" description="Photolyase/cryptochrome alpha/beta" evidence="3">
    <location>
        <begin position="77"/>
        <end position="203"/>
    </location>
</feature>
<organism evidence="4 5">
    <name type="scientific">Porphyra umbilicalis</name>
    <name type="common">Purple laver</name>
    <name type="synonym">Red alga</name>
    <dbReference type="NCBI Taxonomy" id="2786"/>
    <lineage>
        <taxon>Eukaryota</taxon>
        <taxon>Rhodophyta</taxon>
        <taxon>Bangiophyceae</taxon>
        <taxon>Bangiales</taxon>
        <taxon>Bangiaceae</taxon>
        <taxon>Porphyra</taxon>
    </lineage>
</organism>
<name>A0A1X6NL62_PORUM</name>
<dbReference type="OrthoDB" id="5897at2759"/>
<reference evidence="4 5" key="1">
    <citation type="submission" date="2017-03" db="EMBL/GenBank/DDBJ databases">
        <title>WGS assembly of Porphyra umbilicalis.</title>
        <authorList>
            <person name="Brawley S.H."/>
            <person name="Blouin N.A."/>
            <person name="Ficko-Blean E."/>
            <person name="Wheeler G.L."/>
            <person name="Lohr M."/>
            <person name="Goodson H.V."/>
            <person name="Jenkins J.W."/>
            <person name="Blaby-Haas C.E."/>
            <person name="Helliwell K.E."/>
            <person name="Chan C."/>
            <person name="Marriage T."/>
            <person name="Bhattacharya D."/>
            <person name="Klein A.S."/>
            <person name="Badis Y."/>
            <person name="Brodie J."/>
            <person name="Cao Y."/>
            <person name="Collen J."/>
            <person name="Dittami S.M."/>
            <person name="Gachon C.M."/>
            <person name="Green B.R."/>
            <person name="Karpowicz S."/>
            <person name="Kim J.W."/>
            <person name="Kudahl U."/>
            <person name="Lin S."/>
            <person name="Michel G."/>
            <person name="Mittag M."/>
            <person name="Olson B.J."/>
            <person name="Pangilinan J."/>
            <person name="Peng Y."/>
            <person name="Qiu H."/>
            <person name="Shu S."/>
            <person name="Singer J.T."/>
            <person name="Smith A.G."/>
            <person name="Sprecher B.N."/>
            <person name="Wagner V."/>
            <person name="Wang W."/>
            <person name="Wang Z.-Y."/>
            <person name="Yan J."/>
            <person name="Yarish C."/>
            <person name="Zoeuner-Riek S."/>
            <person name="Zhuang Y."/>
            <person name="Zou Y."/>
            <person name="Lindquist E.A."/>
            <person name="Grimwood J."/>
            <person name="Barry K."/>
            <person name="Rokhsar D.S."/>
            <person name="Schmutz J."/>
            <person name="Stiller J.W."/>
            <person name="Grossman A.R."/>
            <person name="Prochnik S.E."/>
        </authorList>
    </citation>
    <scope>NUCLEOTIDE SEQUENCE [LARGE SCALE GENOMIC DNA]</scope>
    <source>
        <strain evidence="4">4086291</strain>
    </source>
</reference>
<dbReference type="Pfam" id="PF00875">
    <property type="entry name" value="DNA_photolyase"/>
    <property type="match status" value="1"/>
</dbReference>
<comment type="similarity">
    <text evidence="1">Belongs to the DNA photolyase class-1 family.</text>
</comment>
<evidence type="ECO:0000313" key="4">
    <source>
        <dbReference type="EMBL" id="OSX69345.1"/>
    </source>
</evidence>
<dbReference type="PANTHER" id="PTHR11455">
    <property type="entry name" value="CRYPTOCHROME"/>
    <property type="match status" value="1"/>
</dbReference>
<proteinExistence type="inferred from homology"/>
<dbReference type="EMBL" id="KV919605">
    <property type="protein sequence ID" value="OSX69345.1"/>
    <property type="molecule type" value="Genomic_DNA"/>
</dbReference>
<sequence>MAPAAFVGAPAAAAAAAASASQLSSAASTLSPLGASALTTAPTRAASVARRPLTHTLRQPSSGVVFGQPPSAGGRPSRVLMWFHSDLRTADNAALAAASDRASVPGGVFVPFVATSKASTPDFLSAVVRLRDEMTAAGTSLVVRAASSSSVGETLLGLVRQYNIQQVVFNHSEMAAPTRVEATVVQQLADAGVDVEAFWSNTLYAPLKEKKSLPGFVDAVAKLTAQPPTQAPSHLPQSPQGAAGVSPVPASVNAQAAAAVLRKAQASLASTRPGRILAVKAALELGVISPRMVAEQLRSMVAKGGKPARAAGALMSELVWRSYVASSVARAEVRTAVGV</sequence>
<dbReference type="SUPFAM" id="SSF48173">
    <property type="entry name" value="Cryptochrome/photolyase FAD-binding domain"/>
    <property type="match status" value="1"/>
</dbReference>
<dbReference type="SUPFAM" id="SSF52425">
    <property type="entry name" value="Cryptochrome/photolyase, N-terminal domain"/>
    <property type="match status" value="1"/>
</dbReference>
<dbReference type="InterPro" id="IPR036155">
    <property type="entry name" value="Crypto/Photolyase_N_sf"/>
</dbReference>
<evidence type="ECO:0000313" key="5">
    <source>
        <dbReference type="Proteomes" id="UP000218209"/>
    </source>
</evidence>
<feature type="compositionally biased region" description="Polar residues" evidence="2">
    <location>
        <begin position="227"/>
        <end position="240"/>
    </location>
</feature>